<dbReference type="Pfam" id="PF01965">
    <property type="entry name" value="DJ-1_PfpI"/>
    <property type="match status" value="1"/>
</dbReference>
<keyword evidence="2" id="KW-1185">Reference proteome</keyword>
<dbReference type="AlphaFoldDB" id="A0A402CTA8"/>
<dbReference type="RefSeq" id="WP_119320607.1">
    <property type="nucleotide sequence ID" value="NZ_AP025739.1"/>
</dbReference>
<reference evidence="1 2" key="1">
    <citation type="journal article" date="2019" name="Int. J. Syst. Evol. Microbiol.">
        <title>Capsulimonas corticalis gen. nov., sp. nov., an aerobic capsulated bacterium, of a novel bacterial order, Capsulimonadales ord. nov., of the class Armatimonadia of the phylum Armatimonadetes.</title>
        <authorList>
            <person name="Li J."/>
            <person name="Kudo C."/>
            <person name="Tonouchi A."/>
        </authorList>
    </citation>
    <scope>NUCLEOTIDE SEQUENCE [LARGE SCALE GENOMIC DNA]</scope>
    <source>
        <strain evidence="1 2">AX-7</strain>
    </source>
</reference>
<dbReference type="CDD" id="cd03139">
    <property type="entry name" value="GATase1_PfpI_2"/>
    <property type="match status" value="1"/>
</dbReference>
<evidence type="ECO:0000313" key="1">
    <source>
        <dbReference type="EMBL" id="BDI30801.1"/>
    </source>
</evidence>
<dbReference type="EMBL" id="AP025739">
    <property type="protein sequence ID" value="BDI30801.1"/>
    <property type="molecule type" value="Genomic_DNA"/>
</dbReference>
<accession>A0A402CTA8</accession>
<sequence>MVTVDVVLFEGVDELDFCGPYEVLASCRKVVDGKWSDRPAFHVQSVAEYRSMIQCAHGMGIVPDKTFANAPEADIVIVPGGPGARNEHLPTRMIEFLRRAYETSDIVSSVCTGAFILGRAGLLDGHRVTTHHCRTKDLQAMYPKAQVVTGQRVVADGKKRHIITSGGITCGIDLALALIAHYEGKEAATLAADRLEWPRFHSVSAPASTPSATPERAGVK</sequence>
<protein>
    <submittedName>
        <fullName evidence="1">AraC family transcriptional regulator</fullName>
    </submittedName>
</protein>
<dbReference type="Gene3D" id="3.40.50.880">
    <property type="match status" value="1"/>
</dbReference>
<dbReference type="Proteomes" id="UP000287394">
    <property type="component" value="Chromosome"/>
</dbReference>
<dbReference type="SUPFAM" id="SSF52317">
    <property type="entry name" value="Class I glutamine amidotransferase-like"/>
    <property type="match status" value="1"/>
</dbReference>
<organism evidence="1 2">
    <name type="scientific">Capsulimonas corticalis</name>
    <dbReference type="NCBI Taxonomy" id="2219043"/>
    <lineage>
        <taxon>Bacteria</taxon>
        <taxon>Bacillati</taxon>
        <taxon>Armatimonadota</taxon>
        <taxon>Armatimonadia</taxon>
        <taxon>Capsulimonadales</taxon>
        <taxon>Capsulimonadaceae</taxon>
        <taxon>Capsulimonas</taxon>
    </lineage>
</organism>
<name>A0A402CTA8_9BACT</name>
<dbReference type="PANTHER" id="PTHR43130">
    <property type="entry name" value="ARAC-FAMILY TRANSCRIPTIONAL REGULATOR"/>
    <property type="match status" value="1"/>
</dbReference>
<dbReference type="InterPro" id="IPR052158">
    <property type="entry name" value="INH-QAR"/>
</dbReference>
<dbReference type="PANTHER" id="PTHR43130:SF3">
    <property type="entry name" value="HTH-TYPE TRANSCRIPTIONAL REGULATOR RV1931C"/>
    <property type="match status" value="1"/>
</dbReference>
<dbReference type="InterPro" id="IPR029062">
    <property type="entry name" value="Class_I_gatase-like"/>
</dbReference>
<dbReference type="OrthoDB" id="9798003at2"/>
<dbReference type="KEGG" id="ccot:CCAX7_28520"/>
<dbReference type="InterPro" id="IPR002818">
    <property type="entry name" value="DJ-1/PfpI"/>
</dbReference>
<proteinExistence type="predicted"/>
<gene>
    <name evidence="1" type="ORF">CCAX7_28520</name>
</gene>
<evidence type="ECO:0000313" key="2">
    <source>
        <dbReference type="Proteomes" id="UP000287394"/>
    </source>
</evidence>